<evidence type="ECO:0000256" key="4">
    <source>
        <dbReference type="ARBA" id="ARBA00023187"/>
    </source>
</evidence>
<dbReference type="Pfam" id="PF23240">
    <property type="entry name" value="HAT_PRP39_N"/>
    <property type="match status" value="1"/>
</dbReference>
<evidence type="ECO:0000256" key="5">
    <source>
        <dbReference type="ARBA" id="ARBA00023242"/>
    </source>
</evidence>
<dbReference type="InterPro" id="IPR011990">
    <property type="entry name" value="TPR-like_helical_dom_sf"/>
</dbReference>
<dbReference type="Gene3D" id="1.25.40.10">
    <property type="entry name" value="Tetratricopeptide repeat domain"/>
    <property type="match status" value="2"/>
</dbReference>
<dbReference type="InterPro" id="IPR003107">
    <property type="entry name" value="HAT"/>
</dbReference>
<accession>G3AHY0</accession>
<dbReference type="GO" id="GO:0030627">
    <property type="term" value="F:pre-mRNA 5'-splice site binding"/>
    <property type="evidence" value="ECO:0007669"/>
    <property type="project" value="TreeGrafter"/>
</dbReference>
<evidence type="ECO:0000256" key="1">
    <source>
        <dbReference type="ARBA" id="ARBA00004123"/>
    </source>
</evidence>
<dbReference type="RefSeq" id="XP_007373878.1">
    <property type="nucleotide sequence ID" value="XM_007373816.1"/>
</dbReference>
<evidence type="ECO:0000256" key="3">
    <source>
        <dbReference type="ARBA" id="ARBA00022737"/>
    </source>
</evidence>
<dbReference type="SMART" id="SM00386">
    <property type="entry name" value="HAT"/>
    <property type="match status" value="5"/>
</dbReference>
<proteinExistence type="predicted"/>
<dbReference type="PANTHER" id="PTHR17204">
    <property type="entry name" value="PRE-MRNA PROCESSING PROTEIN PRP39-RELATED"/>
    <property type="match status" value="1"/>
</dbReference>
<keyword evidence="5" id="KW-0539">Nucleus</keyword>
<dbReference type="Proteomes" id="UP000000709">
    <property type="component" value="Unassembled WGS sequence"/>
</dbReference>
<keyword evidence="3" id="KW-0677">Repeat</keyword>
<protein>
    <recommendedName>
        <fullName evidence="8">Pre-mRNA-processing factor 39</fullName>
    </recommendedName>
</protein>
<organism evidence="7">
    <name type="scientific">Spathaspora passalidarum (strain NRRL Y-27907 / 11-Y1)</name>
    <dbReference type="NCBI Taxonomy" id="619300"/>
    <lineage>
        <taxon>Eukaryota</taxon>
        <taxon>Fungi</taxon>
        <taxon>Dikarya</taxon>
        <taxon>Ascomycota</taxon>
        <taxon>Saccharomycotina</taxon>
        <taxon>Pichiomycetes</taxon>
        <taxon>Debaryomycetaceae</taxon>
        <taxon>Spathaspora</taxon>
    </lineage>
</organism>
<name>G3AHY0_SPAPN</name>
<dbReference type="STRING" id="619300.G3AHY0"/>
<dbReference type="KEGG" id="spaa:SPAPADRAFT_54448"/>
<dbReference type="GO" id="GO:0005685">
    <property type="term" value="C:U1 snRNP"/>
    <property type="evidence" value="ECO:0007669"/>
    <property type="project" value="TreeGrafter"/>
</dbReference>
<evidence type="ECO:0000256" key="2">
    <source>
        <dbReference type="ARBA" id="ARBA00022664"/>
    </source>
</evidence>
<dbReference type="FunCoup" id="G3AHY0">
    <property type="interactions" value="326"/>
</dbReference>
<evidence type="ECO:0008006" key="8">
    <source>
        <dbReference type="Google" id="ProtNLM"/>
    </source>
</evidence>
<dbReference type="Pfam" id="PF23241">
    <property type="entry name" value="HAT_PRP39_C"/>
    <property type="match status" value="1"/>
</dbReference>
<dbReference type="GO" id="GO:0071004">
    <property type="term" value="C:U2-type prespliceosome"/>
    <property type="evidence" value="ECO:0007669"/>
    <property type="project" value="TreeGrafter"/>
</dbReference>
<dbReference type="InterPro" id="IPR059164">
    <property type="entry name" value="HAT_PRP39_C"/>
</dbReference>
<dbReference type="GeneID" id="18871862"/>
<dbReference type="GO" id="GO:0000243">
    <property type="term" value="C:commitment complex"/>
    <property type="evidence" value="ECO:0007669"/>
    <property type="project" value="TreeGrafter"/>
</dbReference>
<evidence type="ECO:0000313" key="6">
    <source>
        <dbReference type="EMBL" id="EGW34294.1"/>
    </source>
</evidence>
<dbReference type="OrthoDB" id="10265668at2759"/>
<sequence length="482" mass="57663">MTIPEATEVEINTEWSKISTQLIQDPENLKLWQQLIDAAEFNNKRGITKSTPVPQVELLRVSYQELLKKFPLLFNYWIKLATWEFKLNADRDKAVEVYQQGLQHLPYCIELWISYLQFRIDTLKDEEDLNEVLKLFEHARGLIGYHFHGFEFYKLYLTFLESYQDADNQFLKKFYILLRVILEIPIYHYEYFYKKWFNIIAQIGQDQEFAKKVVPFIVQVKELKGSDYKTLSVNLKKLFIDAYITTQFKVYELFHYEKKLSRQYYDVKLISRQQLDLWFQYLEFLEIKKSSYPTKLLELTYQRFIYATARYTDCWIKYADFYIFHEKYNSAKSALTRGLIYNGDYRILLKLVDLEVFLKQYFRARELIVNYISNNVSVPIPVFEKLLSIERVFSENDDEYILQLFKQIIQETQNDYFFNVLLNYSIDPSKAQEVIMTALTSSLMNFNDNNANGISIKIMPGMTYSHGRSQNSQLINTGTWIK</sequence>
<keyword evidence="7" id="KW-1185">Reference proteome</keyword>
<reference evidence="6 7" key="1">
    <citation type="journal article" date="2011" name="Proc. Natl. Acad. Sci. U.S.A.">
        <title>Comparative genomics of xylose-fermenting fungi for enhanced biofuel production.</title>
        <authorList>
            <person name="Wohlbach D.J."/>
            <person name="Kuo A."/>
            <person name="Sato T.K."/>
            <person name="Potts K.M."/>
            <person name="Salamov A.A."/>
            <person name="LaButti K.M."/>
            <person name="Sun H."/>
            <person name="Clum A."/>
            <person name="Pangilinan J.L."/>
            <person name="Lindquist E.A."/>
            <person name="Lucas S."/>
            <person name="Lapidus A."/>
            <person name="Jin M."/>
            <person name="Gunawan C."/>
            <person name="Balan V."/>
            <person name="Dale B.E."/>
            <person name="Jeffries T.W."/>
            <person name="Zinkel R."/>
            <person name="Barry K.W."/>
            <person name="Grigoriev I.V."/>
            <person name="Gasch A.P."/>
        </authorList>
    </citation>
    <scope>NUCLEOTIDE SEQUENCE [LARGE SCALE GENOMIC DNA]</scope>
    <source>
        <strain evidence="7">NRRL Y-27907 / 11-Y1</strain>
    </source>
</reference>
<gene>
    <name evidence="6" type="ORF">SPAPADRAFT_54448</name>
</gene>
<evidence type="ECO:0000313" key="7">
    <source>
        <dbReference type="Proteomes" id="UP000000709"/>
    </source>
</evidence>
<dbReference type="eggNOG" id="KOG1258">
    <property type="taxonomic scope" value="Eukaryota"/>
</dbReference>
<dbReference type="SUPFAM" id="SSF48452">
    <property type="entry name" value="TPR-like"/>
    <property type="match status" value="1"/>
</dbReference>
<keyword evidence="2" id="KW-0507">mRNA processing</keyword>
<dbReference type="GO" id="GO:0000395">
    <property type="term" value="P:mRNA 5'-splice site recognition"/>
    <property type="evidence" value="ECO:0007669"/>
    <property type="project" value="TreeGrafter"/>
</dbReference>
<dbReference type="EMBL" id="GL996500">
    <property type="protein sequence ID" value="EGW34294.1"/>
    <property type="molecule type" value="Genomic_DNA"/>
</dbReference>
<dbReference type="OMA" id="IELWISY"/>
<dbReference type="HOGENOM" id="CLU_590499_0_0_1"/>
<dbReference type="AlphaFoldDB" id="G3AHY0"/>
<dbReference type="InParanoid" id="G3AHY0"/>
<dbReference type="PANTHER" id="PTHR17204:SF23">
    <property type="entry name" value="U1 SMALL NUCLEAR RIBONUCLEOPROTEIN COMPONENT PRP42"/>
    <property type="match status" value="1"/>
</dbReference>
<comment type="subcellular location">
    <subcellularLocation>
        <location evidence="1">Nucleus</location>
    </subcellularLocation>
</comment>
<keyword evidence="4" id="KW-0508">mRNA splicing</keyword>